<protein>
    <submittedName>
        <fullName evidence="5">SAM-dependent methyltransferase</fullName>
    </submittedName>
</protein>
<evidence type="ECO:0000313" key="6">
    <source>
        <dbReference type="Proteomes" id="UP000078572"/>
    </source>
</evidence>
<dbReference type="Gene3D" id="3.40.50.150">
    <property type="entry name" value="Vaccinia Virus protein VP39"/>
    <property type="match status" value="1"/>
</dbReference>
<keyword evidence="6" id="KW-1185">Reference proteome</keyword>
<evidence type="ECO:0000313" key="5">
    <source>
        <dbReference type="EMBL" id="ANJ71337.1"/>
    </source>
</evidence>
<reference evidence="6" key="1">
    <citation type="submission" date="2016-06" db="EMBL/GenBank/DDBJ databases">
        <authorList>
            <person name="Xu Y."/>
            <person name="Nagy A."/>
            <person name="Yan X."/>
            <person name="Kim S.W."/>
            <person name="Haley B."/>
            <person name="Liu N.T."/>
            <person name="Nou X."/>
        </authorList>
    </citation>
    <scope>NUCLEOTIDE SEQUENCE [LARGE SCALE GENOMIC DNA]</scope>
    <source>
        <strain evidence="6">ATCC 49129</strain>
    </source>
</reference>
<dbReference type="PANTHER" id="PTHR32183">
    <property type="match status" value="1"/>
</dbReference>
<dbReference type="EMBL" id="CP016022">
    <property type="protein sequence ID" value="ANJ71337.1"/>
    <property type="molecule type" value="Genomic_DNA"/>
</dbReference>
<evidence type="ECO:0000256" key="3">
    <source>
        <dbReference type="ARBA" id="ARBA00022679"/>
    </source>
</evidence>
<sequence>MAEPPVFQSRDAADPAFWDERFSRDHTPWDAHGVPAAFRQFLEAQSAPLSTLIPGCGNAYEAGWLAERGWPVTAIDFAPRAVSSAKAVLGPYADVVELADFFRFAPHRPVEWIYERAFLCAMPRRLWPDYATQVAKLLPPGGLLAGFFAVVEGRDALPKGPPFETTQAELDALLSPAFERVSDMPIAEADSIPVFAGRERWQIWRRRAD</sequence>
<dbReference type="PROSITE" id="PS51585">
    <property type="entry name" value="SAM_MT_TPMT"/>
    <property type="match status" value="1"/>
</dbReference>
<name>A0A191ZTC6_9RALS</name>
<proteinExistence type="predicted"/>
<keyword evidence="2 5" id="KW-0489">Methyltransferase</keyword>
<dbReference type="GO" id="GO:0032259">
    <property type="term" value="P:methylation"/>
    <property type="evidence" value="ECO:0007669"/>
    <property type="project" value="UniProtKB-KW"/>
</dbReference>
<keyword evidence="4" id="KW-0949">S-adenosyl-L-methionine</keyword>
<evidence type="ECO:0000256" key="1">
    <source>
        <dbReference type="ARBA" id="ARBA00022553"/>
    </source>
</evidence>
<gene>
    <name evidence="5" type="ORF">A9Y76_02035</name>
</gene>
<dbReference type="STRING" id="190721.ACS15_0458"/>
<keyword evidence="1" id="KW-0597">Phosphoprotein</keyword>
<organism evidence="5 6">
    <name type="scientific">Ralstonia insidiosa</name>
    <dbReference type="NCBI Taxonomy" id="190721"/>
    <lineage>
        <taxon>Bacteria</taxon>
        <taxon>Pseudomonadati</taxon>
        <taxon>Pseudomonadota</taxon>
        <taxon>Betaproteobacteria</taxon>
        <taxon>Burkholderiales</taxon>
        <taxon>Burkholderiaceae</taxon>
        <taxon>Ralstonia</taxon>
    </lineage>
</organism>
<accession>A0A191ZTC6</accession>
<keyword evidence="3 5" id="KW-0808">Transferase</keyword>
<dbReference type="OrthoDB" id="9778208at2"/>
<dbReference type="RefSeq" id="WP_064801608.1">
    <property type="nucleotide sequence ID" value="NZ_CP016022.1"/>
</dbReference>
<evidence type="ECO:0000256" key="4">
    <source>
        <dbReference type="ARBA" id="ARBA00022691"/>
    </source>
</evidence>
<dbReference type="AlphaFoldDB" id="A0A191ZTC6"/>
<evidence type="ECO:0000256" key="2">
    <source>
        <dbReference type="ARBA" id="ARBA00022603"/>
    </source>
</evidence>
<dbReference type="Proteomes" id="UP000078572">
    <property type="component" value="Chromosome 1"/>
</dbReference>
<dbReference type="PANTHER" id="PTHR32183:SF6">
    <property type="entry name" value="CYSTEINE SULFINATE DESULFINASE_CYSTEINE DESULFURASE AND RELATED ENZYMES"/>
    <property type="match status" value="1"/>
</dbReference>
<dbReference type="GeneID" id="61524785"/>
<dbReference type="Pfam" id="PF05724">
    <property type="entry name" value="TPMT"/>
    <property type="match status" value="1"/>
</dbReference>
<dbReference type="GO" id="GO:0008757">
    <property type="term" value="F:S-adenosylmethionine-dependent methyltransferase activity"/>
    <property type="evidence" value="ECO:0007669"/>
    <property type="project" value="InterPro"/>
</dbReference>
<dbReference type="InterPro" id="IPR008854">
    <property type="entry name" value="TPMT"/>
</dbReference>
<dbReference type="InterPro" id="IPR029063">
    <property type="entry name" value="SAM-dependent_MTases_sf"/>
</dbReference>
<dbReference type="SUPFAM" id="SSF53335">
    <property type="entry name" value="S-adenosyl-L-methionine-dependent methyltransferases"/>
    <property type="match status" value="1"/>
</dbReference>